<dbReference type="Proteomes" id="UP001589608">
    <property type="component" value="Unassembled WGS sequence"/>
</dbReference>
<name>A0ABV5MH96_9ACTN</name>
<sequence>MVTSVVERPALHRPVSSERRDLLVALAAVWLTAGLFMDGWAHSHVPDLETFFTPWHAILYSGYAALAVSLTRPECGVAAPREPWRRGFRPATGWGCSARSCSRSPAPAT</sequence>
<reference evidence="2 3" key="1">
    <citation type="submission" date="2024-09" db="EMBL/GenBank/DDBJ databases">
        <authorList>
            <person name="Sun Q."/>
            <person name="Mori K."/>
        </authorList>
    </citation>
    <scope>NUCLEOTIDE SEQUENCE [LARGE SCALE GENOMIC DNA]</scope>
    <source>
        <strain evidence="2 3">JCM 3307</strain>
    </source>
</reference>
<keyword evidence="1" id="KW-0472">Membrane</keyword>
<dbReference type="EMBL" id="JBHMCA010000056">
    <property type="protein sequence ID" value="MFB9448213.1"/>
    <property type="molecule type" value="Genomic_DNA"/>
</dbReference>
<feature type="transmembrane region" description="Helical" evidence="1">
    <location>
        <begin position="21"/>
        <end position="41"/>
    </location>
</feature>
<dbReference type="RefSeq" id="WP_380030297.1">
    <property type="nucleotide sequence ID" value="NZ_JBHMCA010000056.1"/>
</dbReference>
<keyword evidence="1" id="KW-0812">Transmembrane</keyword>
<evidence type="ECO:0000313" key="2">
    <source>
        <dbReference type="EMBL" id="MFB9448213.1"/>
    </source>
</evidence>
<organism evidence="2 3">
    <name type="scientific">Dactylosporangium vinaceum</name>
    <dbReference type="NCBI Taxonomy" id="53362"/>
    <lineage>
        <taxon>Bacteria</taxon>
        <taxon>Bacillati</taxon>
        <taxon>Actinomycetota</taxon>
        <taxon>Actinomycetes</taxon>
        <taxon>Micromonosporales</taxon>
        <taxon>Micromonosporaceae</taxon>
        <taxon>Dactylosporangium</taxon>
    </lineage>
</organism>
<keyword evidence="1" id="KW-1133">Transmembrane helix</keyword>
<protein>
    <submittedName>
        <fullName evidence="2">Uncharacterized protein</fullName>
    </submittedName>
</protein>
<evidence type="ECO:0000256" key="1">
    <source>
        <dbReference type="SAM" id="Phobius"/>
    </source>
</evidence>
<proteinExistence type="predicted"/>
<gene>
    <name evidence="2" type="ORF">ACFFTR_34430</name>
</gene>
<comment type="caution">
    <text evidence="2">The sequence shown here is derived from an EMBL/GenBank/DDBJ whole genome shotgun (WGS) entry which is preliminary data.</text>
</comment>
<feature type="transmembrane region" description="Helical" evidence="1">
    <location>
        <begin position="53"/>
        <end position="71"/>
    </location>
</feature>
<accession>A0ABV5MH96</accession>
<evidence type="ECO:0000313" key="3">
    <source>
        <dbReference type="Proteomes" id="UP001589608"/>
    </source>
</evidence>
<keyword evidence="3" id="KW-1185">Reference proteome</keyword>